<dbReference type="GO" id="GO:0005881">
    <property type="term" value="C:cytoplasmic microtubule"/>
    <property type="evidence" value="ECO:0007669"/>
    <property type="project" value="TreeGrafter"/>
</dbReference>
<dbReference type="PROSITE" id="PS50077">
    <property type="entry name" value="HEAT_REPEAT"/>
    <property type="match status" value="1"/>
</dbReference>
<sequence length="1098" mass="122276">MEKDVEIPRGISPKWKSSSRESSFFGGENDIAVKPVEPIEIYSERDLTREIGRICSNLHPDKDWFVRVTAMQTIEGLVLGGAANYPSFCLLLKQLVAPLHTQLLDRRSSIIKQACHLLSFLSKELLGDFESYAEMFIPVLLKLVVITVYVIAESADNCIKMAVAFQMLRNCKVSRILPRIVNCVKNDRSAVLRARCCEYALLILGYWADTPEILRSADLYEDLIKCSVADAVSEVRSTARACYRMFAKIWPERSTRLFLSFDTVRQKIINDEDGEKHEICASPSLNKQAIQLLQTPSHAPSLNSPACATSNALAMDKTIDFASLSQTKLWSISDSEKNYQSLLSACKEKGPPIAISVKAVNVSDKESPHISYLNNSDLGVDHLSASFSLQNSAFSHASTATLNKDIVNHGDQDSENLIPLVHSAKDSTKSPNAGQLSLDSVSASSLPCTSKSSEKSQNGGVIEFTNDIRSSKQLSHQIDGNFIPNFRRPLLKQQVNNLLLATCVNSFDDSELLLGEMASYIDAPSSLNDSLVEGLKPSSGWIMRIFAFNYVHSLLQQGPKGIQEITQSFDKIMKLFCRYLDDPHHKVAQAAFSTLLEMIPGFKKPFETYLDRTLPQVFGRLNDPKESIRQSCSKILDIVGAYYGIESLLPALVRSFDEKKSPKAKLAIIQFANSSFSKQVINDDDYSGHGFLKLWLSKLEPLFNDKNIKLKEAAVTGFLSIYSNYNPGSVLTFILSFSVEKQKVLRRALKQYTSRIEIDIVNFVHTKKDRQWPRSFYDHFDSTGTSFNETYCGAPMKGSASKDGLRKMNSMQQCSTSLSQSDCGENMQLVYHNNKAGLDSQVHRHNIPTQLMIADEKLTSDSGTSFPQLLHQVSGNDRKSSSDKHKALHQLAEVLKTSEHSAMAKCVNQILTVMLEMLDDPDSSVKDLALSLSLEMLTKQKKVMEDSIDTVIPKLIHATKDVVVKVAHQAESCLIIVLTEYDPLRCLVGIAPLLISDDETILIVSINSLIKIVTRLSQEELIAHLPAFLPSLVEAFSNQSTDVRKTALFCLVDIQTMLGEEAFLPYLDRFNSTQRQLITFYANGTSRAKTTARDAIQG</sequence>
<evidence type="ECO:0000313" key="9">
    <source>
        <dbReference type="Proteomes" id="UP000092600"/>
    </source>
</evidence>
<evidence type="ECO:0000313" key="8">
    <source>
        <dbReference type="EMBL" id="OAY67401.1"/>
    </source>
</evidence>
<dbReference type="SMART" id="SM01349">
    <property type="entry name" value="TOG"/>
    <property type="match status" value="3"/>
</dbReference>
<evidence type="ECO:0000256" key="6">
    <source>
        <dbReference type="SAM" id="MobiDB-lite"/>
    </source>
</evidence>
<gene>
    <name evidence="8" type="ORF">ACMD2_00419</name>
</gene>
<dbReference type="InterPro" id="IPR021133">
    <property type="entry name" value="HEAT_type_2"/>
</dbReference>
<evidence type="ECO:0000256" key="2">
    <source>
        <dbReference type="ARBA" id="ARBA00022490"/>
    </source>
</evidence>
<accession>A0A199URX6</accession>
<keyword evidence="4" id="KW-0206">Cytoskeleton</keyword>
<feature type="domain" description="TOG" evidence="7">
    <location>
        <begin position="40"/>
        <end position="283"/>
    </location>
</feature>
<keyword evidence="3" id="KW-0677">Repeat</keyword>
<dbReference type="GO" id="GO:0000226">
    <property type="term" value="P:microtubule cytoskeleton organization"/>
    <property type="evidence" value="ECO:0007669"/>
    <property type="project" value="TreeGrafter"/>
</dbReference>
<feature type="domain" description="TOG" evidence="7">
    <location>
        <begin position="852"/>
        <end position="1091"/>
    </location>
</feature>
<dbReference type="EMBL" id="LSRQ01005555">
    <property type="protein sequence ID" value="OAY67401.1"/>
    <property type="molecule type" value="Genomic_DNA"/>
</dbReference>
<reference evidence="8 9" key="1">
    <citation type="journal article" date="2016" name="DNA Res.">
        <title>The draft genome of MD-2 pineapple using hybrid error correction of long reads.</title>
        <authorList>
            <person name="Redwan R.M."/>
            <person name="Saidin A."/>
            <person name="Kumar S.V."/>
        </authorList>
    </citation>
    <scope>NUCLEOTIDE SEQUENCE [LARGE SCALE GENOMIC DNA]</scope>
    <source>
        <strain evidence="9">cv. MD2</strain>
        <tissue evidence="8">Leaf</tissue>
    </source>
</reference>
<dbReference type="Proteomes" id="UP000092600">
    <property type="component" value="Unassembled WGS sequence"/>
</dbReference>
<dbReference type="GO" id="GO:0008017">
    <property type="term" value="F:microtubule binding"/>
    <property type="evidence" value="ECO:0007669"/>
    <property type="project" value="TreeGrafter"/>
</dbReference>
<dbReference type="PANTHER" id="PTHR21567">
    <property type="entry name" value="CLASP"/>
    <property type="match status" value="1"/>
</dbReference>
<comment type="subcellular location">
    <subcellularLocation>
        <location evidence="1">Cytoplasm</location>
        <location evidence="1">Cytoskeleton</location>
    </subcellularLocation>
</comment>
<feature type="region of interest" description="Disordered" evidence="6">
    <location>
        <begin position="1"/>
        <end position="24"/>
    </location>
</feature>
<dbReference type="AlphaFoldDB" id="A0A199URX6"/>
<dbReference type="InterPro" id="IPR011989">
    <property type="entry name" value="ARM-like"/>
</dbReference>
<evidence type="ECO:0000256" key="1">
    <source>
        <dbReference type="ARBA" id="ARBA00004245"/>
    </source>
</evidence>
<dbReference type="Pfam" id="PF12348">
    <property type="entry name" value="CLASP_N"/>
    <property type="match status" value="1"/>
</dbReference>
<evidence type="ECO:0000259" key="7">
    <source>
        <dbReference type="SMART" id="SM01349"/>
    </source>
</evidence>
<dbReference type="Pfam" id="PF21040">
    <property type="entry name" value="CEP104-like_TOG"/>
    <property type="match status" value="1"/>
</dbReference>
<protein>
    <submittedName>
        <fullName evidence="8">CLIP-associated protein</fullName>
    </submittedName>
</protein>
<evidence type="ECO:0000256" key="3">
    <source>
        <dbReference type="ARBA" id="ARBA00022737"/>
    </source>
</evidence>
<dbReference type="InterPro" id="IPR034085">
    <property type="entry name" value="TOG"/>
</dbReference>
<dbReference type="STRING" id="4615.A0A199URX6"/>
<evidence type="ECO:0000256" key="4">
    <source>
        <dbReference type="ARBA" id="ARBA00023212"/>
    </source>
</evidence>
<dbReference type="GO" id="GO:0031110">
    <property type="term" value="P:regulation of microtubule polymerization or depolymerization"/>
    <property type="evidence" value="ECO:0007669"/>
    <property type="project" value="UniProtKB-ARBA"/>
</dbReference>
<dbReference type="PANTHER" id="PTHR21567:SF64">
    <property type="entry name" value="OS02G0816300 PROTEIN"/>
    <property type="match status" value="1"/>
</dbReference>
<dbReference type="InterPro" id="IPR016024">
    <property type="entry name" value="ARM-type_fold"/>
</dbReference>
<comment type="caution">
    <text evidence="8">The sequence shown here is derived from an EMBL/GenBank/DDBJ whole genome shotgun (WGS) entry which is preliminary data.</text>
</comment>
<feature type="domain" description="TOG" evidence="7">
    <location>
        <begin position="516"/>
        <end position="765"/>
    </location>
</feature>
<proteinExistence type="predicted"/>
<name>A0A199URX6_ANACO</name>
<dbReference type="GO" id="GO:1902903">
    <property type="term" value="P:regulation of supramolecular fiber organization"/>
    <property type="evidence" value="ECO:0007669"/>
    <property type="project" value="UniProtKB-ARBA"/>
</dbReference>
<feature type="repeat" description="HEAT" evidence="5">
    <location>
        <begin position="1028"/>
        <end position="1066"/>
    </location>
</feature>
<dbReference type="SUPFAM" id="SSF48371">
    <property type="entry name" value="ARM repeat"/>
    <property type="match status" value="1"/>
</dbReference>
<dbReference type="Gene3D" id="1.25.10.10">
    <property type="entry name" value="Leucine-rich Repeat Variant"/>
    <property type="match status" value="3"/>
</dbReference>
<organism evidence="8 9">
    <name type="scientific">Ananas comosus</name>
    <name type="common">Pineapple</name>
    <name type="synonym">Ananas ananas</name>
    <dbReference type="NCBI Taxonomy" id="4615"/>
    <lineage>
        <taxon>Eukaryota</taxon>
        <taxon>Viridiplantae</taxon>
        <taxon>Streptophyta</taxon>
        <taxon>Embryophyta</taxon>
        <taxon>Tracheophyta</taxon>
        <taxon>Spermatophyta</taxon>
        <taxon>Magnoliopsida</taxon>
        <taxon>Liliopsida</taxon>
        <taxon>Poales</taxon>
        <taxon>Bromeliaceae</taxon>
        <taxon>Bromelioideae</taxon>
        <taxon>Ananas</taxon>
    </lineage>
</organism>
<evidence type="ECO:0000256" key="5">
    <source>
        <dbReference type="PROSITE-ProRule" id="PRU00103"/>
    </source>
</evidence>
<keyword evidence="2" id="KW-0963">Cytoplasm</keyword>
<dbReference type="InterPro" id="IPR024395">
    <property type="entry name" value="CLASP_N_dom"/>
</dbReference>